<proteinExistence type="predicted"/>
<accession>A0A4R2H1G0</accession>
<keyword evidence="2" id="KW-1185">Reference proteome</keyword>
<dbReference type="EMBL" id="SLWN01000015">
    <property type="protein sequence ID" value="TCO18526.1"/>
    <property type="molecule type" value="Genomic_DNA"/>
</dbReference>
<evidence type="ECO:0000313" key="1">
    <source>
        <dbReference type="EMBL" id="TCO18526.1"/>
    </source>
</evidence>
<name>A0A4R2H1G0_9ACTN</name>
<dbReference type="AlphaFoldDB" id="A0A4R2H1G0"/>
<reference evidence="1 2" key="1">
    <citation type="journal article" date="2015" name="Stand. Genomic Sci.">
        <title>Genomic Encyclopedia of Bacterial and Archaeal Type Strains, Phase III: the genomes of soil and plant-associated and newly described type strains.</title>
        <authorList>
            <person name="Whitman W.B."/>
            <person name="Woyke T."/>
            <person name="Klenk H.P."/>
            <person name="Zhou Y."/>
            <person name="Lilburn T.G."/>
            <person name="Beck B.J."/>
            <person name="De Vos P."/>
            <person name="Vandamme P."/>
            <person name="Eisen J.A."/>
            <person name="Garrity G."/>
            <person name="Hugenholtz P."/>
            <person name="Kyrpides N.C."/>
        </authorList>
    </citation>
    <scope>NUCLEOTIDE SEQUENCE [LARGE SCALE GENOMIC DNA]</scope>
    <source>
        <strain evidence="1 2">VKM Ac-2572</strain>
    </source>
</reference>
<evidence type="ECO:0000313" key="2">
    <source>
        <dbReference type="Proteomes" id="UP000294508"/>
    </source>
</evidence>
<organism evidence="1 2">
    <name type="scientific">Kribbella steppae</name>
    <dbReference type="NCBI Taxonomy" id="2512223"/>
    <lineage>
        <taxon>Bacteria</taxon>
        <taxon>Bacillati</taxon>
        <taxon>Actinomycetota</taxon>
        <taxon>Actinomycetes</taxon>
        <taxon>Propionibacteriales</taxon>
        <taxon>Kribbellaceae</taxon>
        <taxon>Kribbella</taxon>
    </lineage>
</organism>
<gene>
    <name evidence="1" type="ORF">EV652_11570</name>
</gene>
<protein>
    <submittedName>
        <fullName evidence="1">Uncharacterized protein</fullName>
    </submittedName>
</protein>
<dbReference type="RefSeq" id="WP_242002187.1">
    <property type="nucleotide sequence ID" value="NZ_SLWN01000015.1"/>
</dbReference>
<dbReference type="Proteomes" id="UP000294508">
    <property type="component" value="Unassembled WGS sequence"/>
</dbReference>
<comment type="caution">
    <text evidence="1">The sequence shown here is derived from an EMBL/GenBank/DDBJ whole genome shotgun (WGS) entry which is preliminary data.</text>
</comment>
<sequence>MEIFGFGAGTVQVGDDGAVEQVVHPDGRQVLLEDDGGVHDTLHAWGKGFVITDRGSHRFDHPAMLRWRQTGIDLLYQLGELELRVGRRFGEQWTETYELRNTGAEPVEVGSIAISTPYRDIYRSSRESLTGAVHAHVWTGGADAWVWAVPMDGSGPGLGLQLKEGELWAYSVESREPGTSSNIRGHLYLHVTDHARSPHAMGGQPSITLAPGASYRWTWQLSWYDDLPGFHADRQPLIGADRLAAEVGEMILLTGAGPSEVTSDEPGVVHVEATDGQRTARIAVLFHQPLREIAERRVRFILDKQRRPELEDSRRYAFVPYDNDSGLTVLSGAWRDYSDARERIGMALLLQEVRDRGWGDRPELDEALAGYAQFVREHVVDEDGTVQDDSIHKGHVRLYNFPWFARFLIGQGDLAGAARILDQYYERGGSQFLAFDLGPILSELATRLDEPDAGRMRDHLVQHARTFIEYGDELPPHEVNYEQSMVAPLLELLVAAYRIAPAEIDGAELTRRLPWLTAFAADQPDVRLRHVSIRHWDGYWFGRLRLWGDVFPHYWSVLSAAVYAAWPRELVDEPQAAWLDAAGEAILRSNLVNFQADGSATCAFVYPSCVNGQPAYVADPLANDQDWALVYALRLG</sequence>